<dbReference type="Gene3D" id="1.10.1670.40">
    <property type="match status" value="1"/>
</dbReference>
<evidence type="ECO:0000256" key="1">
    <source>
        <dbReference type="ARBA" id="ARBA00022763"/>
    </source>
</evidence>
<evidence type="ECO:0000256" key="2">
    <source>
        <dbReference type="ARBA" id="ARBA00023204"/>
    </source>
</evidence>
<proteinExistence type="predicted"/>
<keyword evidence="1" id="KW-0227">DNA damage</keyword>
<dbReference type="InterPro" id="IPR011257">
    <property type="entry name" value="DNA_glycosylase"/>
</dbReference>
<dbReference type="GO" id="GO:0032993">
    <property type="term" value="C:protein-DNA complex"/>
    <property type="evidence" value="ECO:0007669"/>
    <property type="project" value="TreeGrafter"/>
</dbReference>
<dbReference type="GO" id="GO:0006307">
    <property type="term" value="P:DNA alkylation repair"/>
    <property type="evidence" value="ECO:0007669"/>
    <property type="project" value="TreeGrafter"/>
</dbReference>
<accession>A0AAX0VH85</accession>
<comment type="caution">
    <text evidence="3">The sequence shown here is derived from an EMBL/GenBank/DDBJ whole genome shotgun (WGS) entry which is preliminary data.</text>
</comment>
<evidence type="ECO:0000313" key="4">
    <source>
        <dbReference type="Proteomes" id="UP000234847"/>
    </source>
</evidence>
<dbReference type="SUPFAM" id="SSF48150">
    <property type="entry name" value="DNA-glycosylase"/>
    <property type="match status" value="1"/>
</dbReference>
<dbReference type="AlphaFoldDB" id="A0AAX0VH85"/>
<dbReference type="GO" id="GO:0008725">
    <property type="term" value="F:DNA-3-methyladenine glycosylase activity"/>
    <property type="evidence" value="ECO:0007669"/>
    <property type="project" value="TreeGrafter"/>
</dbReference>
<evidence type="ECO:0000313" key="3">
    <source>
        <dbReference type="EMBL" id="PKZ79507.1"/>
    </source>
</evidence>
<dbReference type="RefSeq" id="WP_070708718.1">
    <property type="nucleotide sequence ID" value="NZ_JAPWBF010000024.1"/>
</dbReference>
<dbReference type="GO" id="GO:0043916">
    <property type="term" value="F:DNA-7-methylguanine glycosylase activity"/>
    <property type="evidence" value="ECO:0007669"/>
    <property type="project" value="TreeGrafter"/>
</dbReference>
<gene>
    <name evidence="3" type="ORF">CYJ95_11995</name>
</gene>
<dbReference type="Proteomes" id="UP000234847">
    <property type="component" value="Unassembled WGS sequence"/>
</dbReference>
<dbReference type="Gene3D" id="1.10.340.30">
    <property type="entry name" value="Hypothetical protein, domain 2"/>
    <property type="match status" value="1"/>
</dbReference>
<dbReference type="GO" id="GO:0006285">
    <property type="term" value="P:base-excision repair, AP site formation"/>
    <property type="evidence" value="ECO:0007669"/>
    <property type="project" value="TreeGrafter"/>
</dbReference>
<sequence length="287" mass="31722">MAQHTLSVPVLGPWSLRTSKRFWEEFTPTAIESGGDPDVLSARFVSEHDWTSVSAHVTQSGESAQIGLSGPGDLTAAAEQVRRFLSLDVDAREWPAVGDRDPIVATAQRALPGYRPCGFHSPYEAAAWCVLSQRTRVPVAARLRRDLIVAHGNDGVFPAPDALIRAIDAEELDLPGRKPEYLRAVAEAALTGLLNGPRLRTMPEESARRDLLTVTGIGPFATDLILIRGANAQDILPRAERRLYAEISYQYGPDSVLEEVAERWRPFRSWAAVHLRALREQRTREMG</sequence>
<name>A0AAX0VH85_MICLU</name>
<dbReference type="InterPro" id="IPR051912">
    <property type="entry name" value="Alkylbase_DNA_Glycosylase/TA"/>
</dbReference>
<dbReference type="GO" id="GO:0032131">
    <property type="term" value="F:alkylated DNA binding"/>
    <property type="evidence" value="ECO:0007669"/>
    <property type="project" value="TreeGrafter"/>
</dbReference>
<reference evidence="3 4" key="1">
    <citation type="submission" date="2017-12" db="EMBL/GenBank/DDBJ databases">
        <title>Phylogenetic diversity of female urinary microbiome.</title>
        <authorList>
            <person name="Thomas-White K."/>
            <person name="Wolfe A.J."/>
        </authorList>
    </citation>
    <scope>NUCLEOTIDE SEQUENCE [LARGE SCALE GENOMIC DNA]</scope>
    <source>
        <strain evidence="3 4">UMB0038</strain>
    </source>
</reference>
<dbReference type="PANTHER" id="PTHR43003:SF5">
    <property type="entry name" value="DNA-3-METHYLADENINE GLYCOSYLASE"/>
    <property type="match status" value="1"/>
</dbReference>
<dbReference type="PANTHER" id="PTHR43003">
    <property type="entry name" value="DNA-3-METHYLADENINE GLYCOSYLASE"/>
    <property type="match status" value="1"/>
</dbReference>
<keyword evidence="2" id="KW-0234">DNA repair</keyword>
<protein>
    <submittedName>
        <fullName evidence="3">DNA-3-methyladenine glycosylase 2 family protein</fullName>
    </submittedName>
</protein>
<dbReference type="EMBL" id="PKJT01000021">
    <property type="protein sequence ID" value="PKZ79507.1"/>
    <property type="molecule type" value="Genomic_DNA"/>
</dbReference>
<organism evidence="3 4">
    <name type="scientific">Micrococcus luteus</name>
    <name type="common">Micrococcus lysodeikticus</name>
    <dbReference type="NCBI Taxonomy" id="1270"/>
    <lineage>
        <taxon>Bacteria</taxon>
        <taxon>Bacillati</taxon>
        <taxon>Actinomycetota</taxon>
        <taxon>Actinomycetes</taxon>
        <taxon>Micrococcales</taxon>
        <taxon>Micrococcaceae</taxon>
        <taxon>Micrococcus</taxon>
    </lineage>
</organism>